<feature type="signal peptide" evidence="3">
    <location>
        <begin position="1"/>
        <end position="20"/>
    </location>
</feature>
<proteinExistence type="inferred from homology"/>
<evidence type="ECO:0000256" key="1">
    <source>
        <dbReference type="ARBA" id="ARBA00007664"/>
    </source>
</evidence>
<dbReference type="STRING" id="796925.A0A137NUM2"/>
<feature type="non-terminal residue" evidence="5">
    <location>
        <position position="159"/>
    </location>
</feature>
<dbReference type="InterPro" id="IPR001314">
    <property type="entry name" value="Peptidase_S1A"/>
</dbReference>
<dbReference type="EMBL" id="KQ964742">
    <property type="protein sequence ID" value="KXN66304.1"/>
    <property type="molecule type" value="Genomic_DNA"/>
</dbReference>
<dbReference type="SUPFAM" id="SSF50494">
    <property type="entry name" value="Trypsin-like serine proteases"/>
    <property type="match status" value="1"/>
</dbReference>
<dbReference type="FunFam" id="2.40.10.10:FF:000068">
    <property type="entry name" value="transmembrane protease serine 2"/>
    <property type="match status" value="1"/>
</dbReference>
<dbReference type="OMA" id="ERANKAP"/>
<dbReference type="InterPro" id="IPR043504">
    <property type="entry name" value="Peptidase_S1_PA_chymotrypsin"/>
</dbReference>
<dbReference type="InterPro" id="IPR009003">
    <property type="entry name" value="Peptidase_S1_PA"/>
</dbReference>
<dbReference type="Gene3D" id="2.40.10.10">
    <property type="entry name" value="Trypsin-like serine proteases"/>
    <property type="match status" value="1"/>
</dbReference>
<evidence type="ECO:0000259" key="4">
    <source>
        <dbReference type="PROSITE" id="PS50240"/>
    </source>
</evidence>
<dbReference type="PANTHER" id="PTHR24276:SF98">
    <property type="entry name" value="FI18310P1-RELATED"/>
    <property type="match status" value="1"/>
</dbReference>
<gene>
    <name evidence="5" type="ORF">CONCODRAFT_11878</name>
</gene>
<dbReference type="Pfam" id="PF00089">
    <property type="entry name" value="Trypsin"/>
    <property type="match status" value="1"/>
</dbReference>
<dbReference type="Proteomes" id="UP000070444">
    <property type="component" value="Unassembled WGS sequence"/>
</dbReference>
<keyword evidence="6" id="KW-1185">Reference proteome</keyword>
<dbReference type="PANTHER" id="PTHR24276">
    <property type="entry name" value="POLYSERASE-RELATED"/>
    <property type="match status" value="1"/>
</dbReference>
<dbReference type="InterPro" id="IPR050430">
    <property type="entry name" value="Peptidase_S1"/>
</dbReference>
<keyword evidence="3" id="KW-0732">Signal</keyword>
<name>A0A137NUM2_CONC2</name>
<protein>
    <submittedName>
        <fullName evidence="5">Trypsin-like serine protease</fullName>
    </submittedName>
</protein>
<feature type="domain" description="Peptidase S1" evidence="4">
    <location>
        <begin position="31"/>
        <end position="159"/>
    </location>
</feature>
<dbReference type="PROSITE" id="PS50240">
    <property type="entry name" value="TRYPSIN_DOM"/>
    <property type="match status" value="1"/>
</dbReference>
<dbReference type="AlphaFoldDB" id="A0A137NUM2"/>
<dbReference type="CDD" id="cd00190">
    <property type="entry name" value="Tryp_SPc"/>
    <property type="match status" value="1"/>
</dbReference>
<evidence type="ECO:0000313" key="5">
    <source>
        <dbReference type="EMBL" id="KXN66304.1"/>
    </source>
</evidence>
<dbReference type="GO" id="GO:0004252">
    <property type="term" value="F:serine-type endopeptidase activity"/>
    <property type="evidence" value="ECO:0007669"/>
    <property type="project" value="InterPro"/>
</dbReference>
<reference evidence="5 6" key="1">
    <citation type="journal article" date="2015" name="Genome Biol. Evol.">
        <title>Phylogenomic analyses indicate that early fungi evolved digesting cell walls of algal ancestors of land plants.</title>
        <authorList>
            <person name="Chang Y."/>
            <person name="Wang S."/>
            <person name="Sekimoto S."/>
            <person name="Aerts A.L."/>
            <person name="Choi C."/>
            <person name="Clum A."/>
            <person name="LaButti K.M."/>
            <person name="Lindquist E.A."/>
            <person name="Yee Ngan C."/>
            <person name="Ohm R.A."/>
            <person name="Salamov A.A."/>
            <person name="Grigoriev I.V."/>
            <person name="Spatafora J.W."/>
            <person name="Berbee M.L."/>
        </authorList>
    </citation>
    <scope>NUCLEOTIDE SEQUENCE [LARGE SCALE GENOMIC DNA]</scope>
    <source>
        <strain evidence="5 6">NRRL 28638</strain>
    </source>
</reference>
<dbReference type="InterPro" id="IPR018114">
    <property type="entry name" value="TRYPSIN_HIS"/>
</dbReference>
<dbReference type="InterPro" id="IPR001254">
    <property type="entry name" value="Trypsin_dom"/>
</dbReference>
<keyword evidence="5" id="KW-0378">Hydrolase</keyword>
<evidence type="ECO:0000313" key="6">
    <source>
        <dbReference type="Proteomes" id="UP000070444"/>
    </source>
</evidence>
<dbReference type="OrthoDB" id="6380398at2759"/>
<accession>A0A137NUM2</accession>
<organism evidence="5 6">
    <name type="scientific">Conidiobolus coronatus (strain ATCC 28846 / CBS 209.66 / NRRL 28638)</name>
    <name type="common">Delacroixia coronata</name>
    <dbReference type="NCBI Taxonomy" id="796925"/>
    <lineage>
        <taxon>Eukaryota</taxon>
        <taxon>Fungi</taxon>
        <taxon>Fungi incertae sedis</taxon>
        <taxon>Zoopagomycota</taxon>
        <taxon>Entomophthoromycotina</taxon>
        <taxon>Entomophthoromycetes</taxon>
        <taxon>Entomophthorales</taxon>
        <taxon>Ancylistaceae</taxon>
        <taxon>Conidiobolus</taxon>
    </lineage>
</organism>
<dbReference type="PROSITE" id="PS00134">
    <property type="entry name" value="TRYPSIN_HIS"/>
    <property type="match status" value="1"/>
</dbReference>
<keyword evidence="5" id="KW-0645">Protease</keyword>
<dbReference type="GO" id="GO:0006508">
    <property type="term" value="P:proteolysis"/>
    <property type="evidence" value="ECO:0007669"/>
    <property type="project" value="UniProtKB-KW"/>
</dbReference>
<dbReference type="SMART" id="SM00020">
    <property type="entry name" value="Tryp_SPc"/>
    <property type="match status" value="1"/>
</dbReference>
<dbReference type="PRINTS" id="PR00722">
    <property type="entry name" value="CHYMOTRYPSIN"/>
</dbReference>
<evidence type="ECO:0000256" key="2">
    <source>
        <dbReference type="ARBA" id="ARBA00023157"/>
    </source>
</evidence>
<comment type="similarity">
    <text evidence="1">Belongs to the peptidase S1 family.</text>
</comment>
<evidence type="ECO:0000256" key="3">
    <source>
        <dbReference type="SAM" id="SignalP"/>
    </source>
</evidence>
<keyword evidence="2" id="KW-1015">Disulfide bond</keyword>
<sequence length="159" mass="17673">MLNNFIILSTAILALKANVAKDSGDEREGRIINGREARPFSFPFVVSLQENGRHFCGGSLLDDRTVLTAAHCTDEYPDNVITVNIRRHDLKKSSTDEGGQSIKITRQTRHPEYDEEETNNDIAIWKLASPLTVPVSYVTIDDGQFADQVDLPAETIGWG</sequence>
<feature type="chain" id="PRO_5007294110" evidence="3">
    <location>
        <begin position="21"/>
        <end position="159"/>
    </location>
</feature>